<comment type="caution">
    <text evidence="2">The sequence shown here is derived from an EMBL/GenBank/DDBJ whole genome shotgun (WGS) entry which is preliminary data.</text>
</comment>
<dbReference type="AlphaFoldDB" id="A0A917ZBP7"/>
<accession>A0A917ZBP7</accession>
<gene>
    <name evidence="2" type="ORF">GCM10011348_15910</name>
</gene>
<evidence type="ECO:0000256" key="1">
    <source>
        <dbReference type="SAM" id="Coils"/>
    </source>
</evidence>
<dbReference type="InterPro" id="IPR013397">
    <property type="entry name" value="CRISPR-assoc_prot_Csy1"/>
</dbReference>
<name>A0A917ZBP7_9GAMM</name>
<dbReference type="NCBIfam" id="TIGR02564">
    <property type="entry name" value="cas_Csy1"/>
    <property type="match status" value="1"/>
</dbReference>
<proteinExistence type="predicted"/>
<reference evidence="2 3" key="1">
    <citation type="journal article" date="2014" name="Int. J. Syst. Evol. Microbiol.">
        <title>Complete genome sequence of Corynebacterium casei LMG S-19264T (=DSM 44701T), isolated from a smear-ripened cheese.</title>
        <authorList>
            <consortium name="US DOE Joint Genome Institute (JGI-PGF)"/>
            <person name="Walter F."/>
            <person name="Albersmeier A."/>
            <person name="Kalinowski J."/>
            <person name="Ruckert C."/>
        </authorList>
    </citation>
    <scope>NUCLEOTIDE SEQUENCE [LARGE SCALE GENOMIC DNA]</scope>
    <source>
        <strain evidence="2 3">CGMCC 1.7286</strain>
    </source>
</reference>
<sequence>MSSAVLAEKIREYISKRQTDRLEKLDKEADKARKQFVEDQEALAAFDRDYAVKRQEEVERYNPVSWLSDAANRAKQINLVTHALKFTHSDAKGSGVLLANADPNSKGYLSSSQLADLTADVVGNAAALDVANLLLLEHDSVRLLDYIVARDTAPLNPFSGDGDQVSTWLEGFAMALSSGSPSSHTLAKQVYFPVTDGEYHLLAPLASSALTQAIHQKVMDARFGVEAKAAREARKKKEYHSRKDIMFLDLAVQAFGGTKPQNISLKNSQRGGKAFLINCQPPSWRDRLAAPKDSASFWRGFRREVATQVRELQRFLVAVHDQDSNVRIRNRRRALAAGIVDEFLQYALRFHSLPAGWSRATELDQVEACLLDPKRADEVLLSYRADNSWQRSVAQRCADELNRSLRSKQWLMSDTEHSYWVDLMTPELTRLQADLEALS</sequence>
<keyword evidence="1" id="KW-0175">Coiled coil</keyword>
<keyword evidence="3" id="KW-1185">Reference proteome</keyword>
<protein>
    <submittedName>
        <fullName evidence="2">Type I-F CRISPR-associated protein Csy1</fullName>
    </submittedName>
</protein>
<feature type="coiled-coil region" evidence="1">
    <location>
        <begin position="15"/>
        <end position="42"/>
    </location>
</feature>
<dbReference type="Proteomes" id="UP000599578">
    <property type="component" value="Unassembled WGS sequence"/>
</dbReference>
<dbReference type="RefSeq" id="WP_188860043.1">
    <property type="nucleotide sequence ID" value="NZ_BMLT01000003.1"/>
</dbReference>
<organism evidence="2 3">
    <name type="scientific">Marinobacterium nitratireducens</name>
    <dbReference type="NCBI Taxonomy" id="518897"/>
    <lineage>
        <taxon>Bacteria</taxon>
        <taxon>Pseudomonadati</taxon>
        <taxon>Pseudomonadota</taxon>
        <taxon>Gammaproteobacteria</taxon>
        <taxon>Oceanospirillales</taxon>
        <taxon>Oceanospirillaceae</taxon>
        <taxon>Marinobacterium</taxon>
    </lineage>
</organism>
<dbReference type="EMBL" id="BMLT01000003">
    <property type="protein sequence ID" value="GGO80061.1"/>
    <property type="molecule type" value="Genomic_DNA"/>
</dbReference>
<evidence type="ECO:0000313" key="3">
    <source>
        <dbReference type="Proteomes" id="UP000599578"/>
    </source>
</evidence>
<evidence type="ECO:0000313" key="2">
    <source>
        <dbReference type="EMBL" id="GGO80061.1"/>
    </source>
</evidence>
<dbReference type="Pfam" id="PF09611">
    <property type="entry name" value="Cas_Csy1"/>
    <property type="match status" value="1"/>
</dbReference>